<name>A0AAD7LL42_QUISA</name>
<gene>
    <name evidence="1" type="ORF">O6P43_019894</name>
</gene>
<comment type="caution">
    <text evidence="1">The sequence shown here is derived from an EMBL/GenBank/DDBJ whole genome shotgun (WGS) entry which is preliminary data.</text>
</comment>
<proteinExistence type="predicted"/>
<dbReference type="EMBL" id="JARAOO010000008">
    <property type="protein sequence ID" value="KAJ7959296.1"/>
    <property type="molecule type" value="Genomic_DNA"/>
</dbReference>
<dbReference type="AlphaFoldDB" id="A0AAD7LL42"/>
<dbReference type="KEGG" id="qsa:O6P43_019894"/>
<evidence type="ECO:0000313" key="2">
    <source>
        <dbReference type="Proteomes" id="UP001163823"/>
    </source>
</evidence>
<reference evidence="1" key="1">
    <citation type="journal article" date="2023" name="Science">
        <title>Elucidation of the pathway for biosynthesis of saponin adjuvants from the soapbark tree.</title>
        <authorList>
            <person name="Reed J."/>
            <person name="Orme A."/>
            <person name="El-Demerdash A."/>
            <person name="Owen C."/>
            <person name="Martin L.B.B."/>
            <person name="Misra R.C."/>
            <person name="Kikuchi S."/>
            <person name="Rejzek M."/>
            <person name="Martin A.C."/>
            <person name="Harkess A."/>
            <person name="Leebens-Mack J."/>
            <person name="Louveau T."/>
            <person name="Stephenson M.J."/>
            <person name="Osbourn A."/>
        </authorList>
    </citation>
    <scope>NUCLEOTIDE SEQUENCE</scope>
    <source>
        <strain evidence="1">S10</strain>
    </source>
</reference>
<protein>
    <submittedName>
        <fullName evidence="1">Uncharacterized protein</fullName>
    </submittedName>
</protein>
<sequence length="99" mass="11224">MNYICILHLHFAKPESQIVCKSQRPGQTEKQRISLFDKSRVKDVARLTGVTSLPLLNSQIGVEGECLIAKYHRGDFRKEYKEANLNSKFLNMVVRSGGS</sequence>
<evidence type="ECO:0000313" key="1">
    <source>
        <dbReference type="EMBL" id="KAJ7959296.1"/>
    </source>
</evidence>
<keyword evidence="2" id="KW-1185">Reference proteome</keyword>
<accession>A0AAD7LL42</accession>
<organism evidence="1 2">
    <name type="scientific">Quillaja saponaria</name>
    <name type="common">Soap bark tree</name>
    <dbReference type="NCBI Taxonomy" id="32244"/>
    <lineage>
        <taxon>Eukaryota</taxon>
        <taxon>Viridiplantae</taxon>
        <taxon>Streptophyta</taxon>
        <taxon>Embryophyta</taxon>
        <taxon>Tracheophyta</taxon>
        <taxon>Spermatophyta</taxon>
        <taxon>Magnoliopsida</taxon>
        <taxon>eudicotyledons</taxon>
        <taxon>Gunneridae</taxon>
        <taxon>Pentapetalae</taxon>
        <taxon>rosids</taxon>
        <taxon>fabids</taxon>
        <taxon>Fabales</taxon>
        <taxon>Quillajaceae</taxon>
        <taxon>Quillaja</taxon>
    </lineage>
</organism>
<dbReference type="Proteomes" id="UP001163823">
    <property type="component" value="Chromosome 8"/>
</dbReference>